<name>A0A6B0U5I4_IXORI</name>
<proteinExistence type="predicted"/>
<sequence length="77" mass="9011">MWPIAPQAPHFSFSCGCSFFGFFLIGRCFSFSALRLSRRSCSWILRRSFLISSFWCSSRVDANWRMKLGSFVVRIRT</sequence>
<feature type="transmembrane region" description="Helical" evidence="1">
    <location>
        <begin position="19"/>
        <end position="37"/>
    </location>
</feature>
<dbReference type="AlphaFoldDB" id="A0A6B0U5I4"/>
<dbReference type="EMBL" id="GIFC01001722">
    <property type="protein sequence ID" value="MXU83805.1"/>
    <property type="molecule type" value="Transcribed_RNA"/>
</dbReference>
<keyword evidence="1" id="KW-0472">Membrane</keyword>
<reference evidence="2" key="1">
    <citation type="submission" date="2019-12" db="EMBL/GenBank/DDBJ databases">
        <title>An insight into the sialome of adult female Ixodes ricinus ticks feeding for 6 days.</title>
        <authorList>
            <person name="Perner J."/>
            <person name="Ribeiro J.M.C."/>
        </authorList>
    </citation>
    <scope>NUCLEOTIDE SEQUENCE</scope>
    <source>
        <strain evidence="2">Semi-engorged</strain>
        <tissue evidence="2">Salivary glands</tissue>
    </source>
</reference>
<evidence type="ECO:0000256" key="1">
    <source>
        <dbReference type="SAM" id="Phobius"/>
    </source>
</evidence>
<protein>
    <submittedName>
        <fullName evidence="2">Putative secreted protein</fullName>
    </submittedName>
</protein>
<keyword evidence="1" id="KW-1133">Transmembrane helix</keyword>
<evidence type="ECO:0000313" key="2">
    <source>
        <dbReference type="EMBL" id="MXU83805.1"/>
    </source>
</evidence>
<keyword evidence="1" id="KW-0812">Transmembrane</keyword>
<accession>A0A6B0U5I4</accession>
<organism evidence="2">
    <name type="scientific">Ixodes ricinus</name>
    <name type="common">Common tick</name>
    <name type="synonym">Acarus ricinus</name>
    <dbReference type="NCBI Taxonomy" id="34613"/>
    <lineage>
        <taxon>Eukaryota</taxon>
        <taxon>Metazoa</taxon>
        <taxon>Ecdysozoa</taxon>
        <taxon>Arthropoda</taxon>
        <taxon>Chelicerata</taxon>
        <taxon>Arachnida</taxon>
        <taxon>Acari</taxon>
        <taxon>Parasitiformes</taxon>
        <taxon>Ixodida</taxon>
        <taxon>Ixodoidea</taxon>
        <taxon>Ixodidae</taxon>
        <taxon>Ixodinae</taxon>
        <taxon>Ixodes</taxon>
    </lineage>
</organism>